<dbReference type="Proteomes" id="UP000095713">
    <property type="component" value="Unassembled WGS sequence"/>
</dbReference>
<evidence type="ECO:0000313" key="2">
    <source>
        <dbReference type="Proteomes" id="UP000095713"/>
    </source>
</evidence>
<dbReference type="STRING" id="1849968.A8C32_10375"/>
<dbReference type="OrthoDB" id="711263at2"/>
<evidence type="ECO:0000313" key="1">
    <source>
        <dbReference type="EMBL" id="OEK09131.1"/>
    </source>
</evidence>
<keyword evidence="2" id="KW-1185">Reference proteome</keyword>
<comment type="caution">
    <text evidence="1">The sequence shown here is derived from an EMBL/GenBank/DDBJ whole genome shotgun (WGS) entry which is preliminary data.</text>
</comment>
<name>A0A1E5TCP6_9FLAO</name>
<organism evidence="1 2">
    <name type="scientific">Flavivirga aquatica</name>
    <dbReference type="NCBI Taxonomy" id="1849968"/>
    <lineage>
        <taxon>Bacteria</taxon>
        <taxon>Pseudomonadati</taxon>
        <taxon>Bacteroidota</taxon>
        <taxon>Flavobacteriia</taxon>
        <taxon>Flavobacteriales</taxon>
        <taxon>Flavobacteriaceae</taxon>
        <taxon>Flavivirga</taxon>
    </lineage>
</organism>
<dbReference type="AlphaFoldDB" id="A0A1E5TCP6"/>
<reference evidence="1 2" key="1">
    <citation type="submission" date="2016-05" db="EMBL/GenBank/DDBJ databases">
        <title>Draft Genome Sequence of Algibacter sp. Strain SK-16 Isolated from the Surface Water of Aburatsubo Inlet.</title>
        <authorList>
            <person name="Wong S.-K."/>
            <person name="Yoshizawa S."/>
            <person name="Nakajima Y."/>
            <person name="Ogura Y."/>
            <person name="Tetsuya H."/>
            <person name="Hamasaki K."/>
        </authorList>
    </citation>
    <scope>NUCLEOTIDE SEQUENCE [LARGE SCALE GENOMIC DNA]</scope>
    <source>
        <strain evidence="1 2">SK-16</strain>
    </source>
</reference>
<accession>A0A1E5TCP6</accession>
<dbReference type="EMBL" id="MDJD01000007">
    <property type="protein sequence ID" value="OEK09131.1"/>
    <property type="molecule type" value="Genomic_DNA"/>
</dbReference>
<protein>
    <submittedName>
        <fullName evidence="1">Uncharacterized protein</fullName>
    </submittedName>
</protein>
<gene>
    <name evidence="1" type="ORF">A8C32_10375</name>
</gene>
<sequence length="111" mass="13224">MKYSKTDLNIINTYRDNSDLIYEFRNENDYIGMLLIERGERLFFQFNNKALLCNTSPRNCKILIDSINLWDNGEIINEEERISVFLIIKEYYKLSYKDDLIAVNLKGEIIN</sequence>
<proteinExistence type="predicted"/>
<dbReference type="RefSeq" id="WP_069828568.1">
    <property type="nucleotide sequence ID" value="NZ_MDJD01000007.1"/>
</dbReference>